<reference evidence="2 3" key="1">
    <citation type="journal article" date="2016" name="Antonie Van Leeuwenhoek">
        <title>Photobacterium sanguinicancri sp. nov. isolated from marine animals.</title>
        <authorList>
            <person name="Gomez-Gil B."/>
            <person name="Roque A."/>
            <person name="Rotllant G."/>
            <person name="Romalde J.L."/>
            <person name="Doce A."/>
            <person name="Eggermont M."/>
            <person name="Defoirdt T."/>
        </authorList>
    </citation>
    <scope>NUCLEOTIDE SEQUENCE [LARGE SCALE GENOMIC DNA]</scope>
    <source>
        <strain evidence="2 3">CAIM 1827</strain>
    </source>
</reference>
<dbReference type="EMBL" id="NOIF01000320">
    <property type="protein sequence ID" value="OZS41453.1"/>
    <property type="molecule type" value="Genomic_DNA"/>
</dbReference>
<keyword evidence="1" id="KW-0175">Coiled coil</keyword>
<evidence type="ECO:0000256" key="1">
    <source>
        <dbReference type="SAM" id="Coils"/>
    </source>
</evidence>
<evidence type="ECO:0000313" key="2">
    <source>
        <dbReference type="EMBL" id="OZS41453.1"/>
    </source>
</evidence>
<gene>
    <name evidence="2" type="ORF">ASV53_23600</name>
</gene>
<name>A0ABX4FRK1_9GAMM</name>
<protein>
    <submittedName>
        <fullName evidence="2">Uncharacterized protein</fullName>
    </submittedName>
</protein>
<comment type="caution">
    <text evidence="2">The sequence shown here is derived from an EMBL/GenBank/DDBJ whole genome shotgun (WGS) entry which is preliminary data.</text>
</comment>
<organism evidence="2 3">
    <name type="scientific">Photobacterium sanguinicancri</name>
    <dbReference type="NCBI Taxonomy" id="875932"/>
    <lineage>
        <taxon>Bacteria</taxon>
        <taxon>Pseudomonadati</taxon>
        <taxon>Pseudomonadota</taxon>
        <taxon>Gammaproteobacteria</taxon>
        <taxon>Vibrionales</taxon>
        <taxon>Vibrionaceae</taxon>
        <taxon>Photobacterium</taxon>
    </lineage>
</organism>
<evidence type="ECO:0000313" key="3">
    <source>
        <dbReference type="Proteomes" id="UP000215999"/>
    </source>
</evidence>
<feature type="coiled-coil region" evidence="1">
    <location>
        <begin position="166"/>
        <end position="256"/>
    </location>
</feature>
<feature type="non-terminal residue" evidence="2">
    <location>
        <position position="263"/>
    </location>
</feature>
<sequence length="263" mass="30142">MSPDNVLNIYTTFKDYGRGFSVLPPESTLSYYFKSIISEERGDIYSLRVIDNRPTEFYVCYSELPIFIKKITITITSKVAPKLIAINHEGKEDVINMTSSIRHQGNLQITYDCNEHYSRVYFKSSTLAQVPINFSCLAISHSDLIKITSKLNNSIPELKESFDDFKNGLREEINETEELLKSRKDELAETRQNITHESNELSAITQAVGELDKNLKHLRKERASINEQSRDFRKEMAEAQKNLDQTNGEIDCNSEAIVNLNSE</sequence>
<keyword evidence="3" id="KW-1185">Reference proteome</keyword>
<dbReference type="Proteomes" id="UP000215999">
    <property type="component" value="Unassembled WGS sequence"/>
</dbReference>
<accession>A0ABX4FRK1</accession>
<dbReference type="RefSeq" id="WP_189337957.1">
    <property type="nucleotide sequence ID" value="NZ_NOIF01000320.1"/>
</dbReference>
<proteinExistence type="predicted"/>